<accession>A0A9N9R3Z1</accession>
<protein>
    <submittedName>
        <fullName evidence="1">Uncharacterized protein</fullName>
    </submittedName>
</protein>
<sequence length="219" mass="24949">MSFKRDMDTHNALKTEIKGLKSGCIDAFNLIENSPADTVFITPDNIAERTQTYIEGLKTDIENSNTLIVTDDNLLTGQFLSEIKQKTTELKELIAFTKGSIHDTDKEIIRLTTLIKTSQEAKACPKVQRQDVNLEHIQNAKERFQMMKDELHGLIQSLFPGNFEMITEVLGQLMMEKLDETSNGYIKVTSENYQLIELLKDLNLVITNPYNNMVVKLAY</sequence>
<evidence type="ECO:0000313" key="2">
    <source>
        <dbReference type="Proteomes" id="UP001153714"/>
    </source>
</evidence>
<dbReference type="AlphaFoldDB" id="A0A9N9R3Z1"/>
<name>A0A9N9R3Z1_9NEOP</name>
<organism evidence="1 2">
    <name type="scientific">Diatraea saccharalis</name>
    <name type="common">sugarcane borer</name>
    <dbReference type="NCBI Taxonomy" id="40085"/>
    <lineage>
        <taxon>Eukaryota</taxon>
        <taxon>Metazoa</taxon>
        <taxon>Ecdysozoa</taxon>
        <taxon>Arthropoda</taxon>
        <taxon>Hexapoda</taxon>
        <taxon>Insecta</taxon>
        <taxon>Pterygota</taxon>
        <taxon>Neoptera</taxon>
        <taxon>Endopterygota</taxon>
        <taxon>Lepidoptera</taxon>
        <taxon>Glossata</taxon>
        <taxon>Ditrysia</taxon>
        <taxon>Pyraloidea</taxon>
        <taxon>Crambidae</taxon>
        <taxon>Crambinae</taxon>
        <taxon>Diatraea</taxon>
    </lineage>
</organism>
<evidence type="ECO:0000313" key="1">
    <source>
        <dbReference type="EMBL" id="CAG9789142.1"/>
    </source>
</evidence>
<dbReference type="OrthoDB" id="10062876at2759"/>
<reference evidence="1" key="2">
    <citation type="submission" date="2022-10" db="EMBL/GenBank/DDBJ databases">
        <authorList>
            <consortium name="ENA_rothamsted_submissions"/>
            <consortium name="culmorum"/>
            <person name="King R."/>
        </authorList>
    </citation>
    <scope>NUCLEOTIDE SEQUENCE</scope>
</reference>
<proteinExistence type="predicted"/>
<dbReference type="EMBL" id="OU893333">
    <property type="protein sequence ID" value="CAG9789142.1"/>
    <property type="molecule type" value="Genomic_DNA"/>
</dbReference>
<reference evidence="1" key="1">
    <citation type="submission" date="2021-12" db="EMBL/GenBank/DDBJ databases">
        <authorList>
            <person name="King R."/>
        </authorList>
    </citation>
    <scope>NUCLEOTIDE SEQUENCE</scope>
</reference>
<keyword evidence="2" id="KW-1185">Reference proteome</keyword>
<dbReference type="Proteomes" id="UP001153714">
    <property type="component" value="Chromosome 2"/>
</dbReference>
<gene>
    <name evidence="1" type="ORF">DIATSA_LOCUS6898</name>
</gene>